<keyword evidence="8" id="KW-0325">Glycoprotein</keyword>
<dbReference type="PRINTS" id="PR00421">
    <property type="entry name" value="THIOREDOXIN"/>
</dbReference>
<protein>
    <recommendedName>
        <fullName evidence="14">Protein disulfide-isomerase</fullName>
        <ecNumber evidence="14">5.3.4.1</ecNumber>
    </recommendedName>
</protein>
<dbReference type="SUPFAM" id="SSF52833">
    <property type="entry name" value="Thioredoxin-like"/>
    <property type="match status" value="4"/>
</dbReference>
<dbReference type="EC" id="5.3.4.1" evidence="14"/>
<dbReference type="CDD" id="cd02995">
    <property type="entry name" value="PDI_a_PDI_a'_C"/>
    <property type="match status" value="1"/>
</dbReference>
<evidence type="ECO:0000256" key="7">
    <source>
        <dbReference type="ARBA" id="ARBA00023157"/>
    </source>
</evidence>
<dbReference type="FunFam" id="3.40.30.10:FF:000134">
    <property type="entry name" value="Protein disulfide-isomerase"/>
    <property type="match status" value="1"/>
</dbReference>
<dbReference type="NCBIfam" id="TIGR01126">
    <property type="entry name" value="pdi_dom"/>
    <property type="match status" value="1"/>
</dbReference>
<dbReference type="GO" id="GO:0006457">
    <property type="term" value="P:protein folding"/>
    <property type="evidence" value="ECO:0007669"/>
    <property type="project" value="TreeGrafter"/>
</dbReference>
<dbReference type="CDD" id="cd02982">
    <property type="entry name" value="PDI_b'_family"/>
    <property type="match status" value="1"/>
</dbReference>
<dbReference type="CDD" id="cd02981">
    <property type="entry name" value="PDI_b_family"/>
    <property type="match status" value="1"/>
</dbReference>
<dbReference type="InterPro" id="IPR013766">
    <property type="entry name" value="Thioredoxin_domain"/>
</dbReference>
<name>A0AAE0A9P2_9ROSI</name>
<dbReference type="FunFam" id="3.40.30.10:FF:000042">
    <property type="entry name" value="protein disulfide-isomerase A2"/>
    <property type="match status" value="1"/>
</dbReference>
<comment type="caution">
    <text evidence="17">The sequence shown here is derived from an EMBL/GenBank/DDBJ whole genome shotgun (WGS) entry which is preliminary data.</text>
</comment>
<keyword evidence="4 14" id="KW-0732">Signal</keyword>
<dbReference type="InterPro" id="IPR005792">
    <property type="entry name" value="Prot_disulphide_isomerase"/>
</dbReference>
<dbReference type="InterPro" id="IPR017937">
    <property type="entry name" value="Thioredoxin_CS"/>
</dbReference>
<evidence type="ECO:0000256" key="11">
    <source>
        <dbReference type="ARBA" id="ARBA00054003"/>
    </source>
</evidence>
<evidence type="ECO:0000256" key="8">
    <source>
        <dbReference type="ARBA" id="ARBA00023180"/>
    </source>
</evidence>
<evidence type="ECO:0000256" key="3">
    <source>
        <dbReference type="ARBA" id="ARBA00006347"/>
    </source>
</evidence>
<feature type="signal peptide" evidence="14">
    <location>
        <begin position="1"/>
        <end position="25"/>
    </location>
</feature>
<comment type="function">
    <text evidence="11">Acts as a protein-folding catalyst that interacts with nascent polypeptides to catalyze the formation, isomerization, and reduction or oxidation of disulfide bonds.</text>
</comment>
<evidence type="ECO:0000313" key="17">
    <source>
        <dbReference type="EMBL" id="KAK3206003.1"/>
    </source>
</evidence>
<dbReference type="Pfam" id="PF00085">
    <property type="entry name" value="Thioredoxin"/>
    <property type="match status" value="2"/>
</dbReference>
<feature type="compositionally biased region" description="Acidic residues" evidence="15">
    <location>
        <begin position="33"/>
        <end position="46"/>
    </location>
</feature>
<proteinExistence type="inferred from homology"/>
<dbReference type="GO" id="GO:0005788">
    <property type="term" value="C:endoplasmic reticulum lumen"/>
    <property type="evidence" value="ECO:0007669"/>
    <property type="project" value="UniProtKB-SubCell"/>
</dbReference>
<dbReference type="PROSITE" id="PS51352">
    <property type="entry name" value="THIOREDOXIN_2"/>
    <property type="match status" value="2"/>
</dbReference>
<dbReference type="GO" id="GO:0034976">
    <property type="term" value="P:response to endoplasmic reticulum stress"/>
    <property type="evidence" value="ECO:0007669"/>
    <property type="project" value="TreeGrafter"/>
</dbReference>
<dbReference type="GO" id="GO:0003756">
    <property type="term" value="F:protein disulfide isomerase activity"/>
    <property type="evidence" value="ECO:0007669"/>
    <property type="project" value="UniProtKB-EC"/>
</dbReference>
<accession>A0AAE0A9P2</accession>
<dbReference type="Gene3D" id="3.40.30.10">
    <property type="entry name" value="Glutaredoxin"/>
    <property type="match status" value="4"/>
</dbReference>
<keyword evidence="18" id="KW-1185">Reference proteome</keyword>
<dbReference type="FunFam" id="3.40.30.10:FF:000109">
    <property type="entry name" value="Protein disulfide-isomerase"/>
    <property type="match status" value="1"/>
</dbReference>
<dbReference type="Proteomes" id="UP001281410">
    <property type="component" value="Unassembled WGS sequence"/>
</dbReference>
<evidence type="ECO:0000256" key="12">
    <source>
        <dbReference type="PIRSR" id="PIRSR605792-51"/>
    </source>
</evidence>
<feature type="disulfide bond" description="Redox-active" evidence="12">
    <location>
        <begin position="123"/>
        <end position="126"/>
    </location>
</feature>
<evidence type="ECO:0000256" key="15">
    <source>
        <dbReference type="SAM" id="MobiDB-lite"/>
    </source>
</evidence>
<keyword evidence="9 14" id="KW-0413">Isomerase</keyword>
<reference evidence="17" key="1">
    <citation type="journal article" date="2023" name="Plant J.">
        <title>Genome sequences and population genomics provide insights into the demographic history, inbreeding, and mutation load of two 'living fossil' tree species of Dipteronia.</title>
        <authorList>
            <person name="Feng Y."/>
            <person name="Comes H.P."/>
            <person name="Chen J."/>
            <person name="Zhu S."/>
            <person name="Lu R."/>
            <person name="Zhang X."/>
            <person name="Li P."/>
            <person name="Qiu J."/>
            <person name="Olsen K.M."/>
            <person name="Qiu Y."/>
        </authorList>
    </citation>
    <scope>NUCLEOTIDE SEQUENCE</scope>
    <source>
        <strain evidence="17">NBL</strain>
    </source>
</reference>
<feature type="compositionally biased region" description="Acidic residues" evidence="15">
    <location>
        <begin position="60"/>
        <end position="83"/>
    </location>
</feature>
<dbReference type="InterPro" id="IPR005788">
    <property type="entry name" value="PDI_thioredoxin-like_dom"/>
</dbReference>
<evidence type="ECO:0000256" key="5">
    <source>
        <dbReference type="ARBA" id="ARBA00022737"/>
    </source>
</evidence>
<organism evidence="17 18">
    <name type="scientific">Dipteronia sinensis</name>
    <dbReference type="NCBI Taxonomy" id="43782"/>
    <lineage>
        <taxon>Eukaryota</taxon>
        <taxon>Viridiplantae</taxon>
        <taxon>Streptophyta</taxon>
        <taxon>Embryophyta</taxon>
        <taxon>Tracheophyta</taxon>
        <taxon>Spermatophyta</taxon>
        <taxon>Magnoliopsida</taxon>
        <taxon>eudicotyledons</taxon>
        <taxon>Gunneridae</taxon>
        <taxon>Pentapetalae</taxon>
        <taxon>rosids</taxon>
        <taxon>malvids</taxon>
        <taxon>Sapindales</taxon>
        <taxon>Sapindaceae</taxon>
        <taxon>Hippocastanoideae</taxon>
        <taxon>Acereae</taxon>
        <taxon>Dipteronia</taxon>
    </lineage>
</organism>
<gene>
    <name evidence="17" type="ORF">Dsin_020049</name>
</gene>
<evidence type="ECO:0000259" key="16">
    <source>
        <dbReference type="PROSITE" id="PS51352"/>
    </source>
</evidence>
<dbReference type="FunFam" id="3.40.30.10:FF:000023">
    <property type="entry name" value="Protein disulfide-isomerase"/>
    <property type="match status" value="1"/>
</dbReference>
<evidence type="ECO:0000256" key="13">
    <source>
        <dbReference type="RuleBase" id="RU004208"/>
    </source>
</evidence>
<dbReference type="PROSITE" id="PS00194">
    <property type="entry name" value="THIOREDOXIN_1"/>
    <property type="match status" value="2"/>
</dbReference>
<feature type="compositionally biased region" description="Basic and acidic residues" evidence="15">
    <location>
        <begin position="47"/>
        <end position="59"/>
    </location>
</feature>
<sequence>MSTRRILLLTLAVFLLFSTLSPALSKSEKADAVDDDEDLSFLEEPETDGKSHSTHHHSDDEPDLDDEFSDDFDNYPDFDDNESDSYKQPEIDEKDVVVLIERNFSDIIDKRKFVMVEFYAPWCGHCQALAPEYAAAATELKSANEDVVLAKIDAAEESELSQKYDVQGFPTVLFFVDGVHKPYPGARNKDAIVTWIKKKTGPGIYNITTLEEAERILTSENKVVLGYLNSLVGSESEVFAAASRLEDGVNFYQTVNPDVAKLFHLDPKVKRPALVMVKKEAEKITYFDGQYEKSAIADFVFANKLPLVTIFTRENAPAIFESSITKQLLLFAISNDSEKLIPIFEAAAKVFKGKLIFVYVEMDNEDVGKPVSEYFGVTGDAARVLAYTGNDDGKKYVLDGELTVDKIKAFGENFLEDKLKPFFKSDPIPESNDGDVKIVVGNNFDDIVLDESKDVLLEIYAPWCGHCQSLEPIYNKLAKHLHGIESLVIAKMDGTTNEHPRAKSDGFPTILFFPAGNKSFDPVTVDTDRTVVAFYKFLKKHASIPFKIQKPASAPKSKASDAKENDKSSTTGDVKDEL</sequence>
<dbReference type="PANTHER" id="PTHR18929">
    <property type="entry name" value="PROTEIN DISULFIDE ISOMERASE"/>
    <property type="match status" value="1"/>
</dbReference>
<comment type="catalytic activity">
    <reaction evidence="1 14">
        <text>Catalyzes the rearrangement of -S-S- bonds in proteins.</text>
        <dbReference type="EC" id="5.3.4.1"/>
    </reaction>
</comment>
<feature type="domain" description="Thioredoxin" evidence="16">
    <location>
        <begin position="69"/>
        <end position="201"/>
    </location>
</feature>
<evidence type="ECO:0000256" key="9">
    <source>
        <dbReference type="ARBA" id="ARBA00023235"/>
    </source>
</evidence>
<dbReference type="PANTHER" id="PTHR18929:SF246">
    <property type="entry name" value="PROTEIN DISULFIDE ISOMERASE-LIKE 1-4"/>
    <property type="match status" value="1"/>
</dbReference>
<feature type="domain" description="Thioredoxin" evidence="16">
    <location>
        <begin position="414"/>
        <end position="543"/>
    </location>
</feature>
<evidence type="ECO:0000256" key="6">
    <source>
        <dbReference type="ARBA" id="ARBA00022824"/>
    </source>
</evidence>
<evidence type="ECO:0000256" key="14">
    <source>
        <dbReference type="RuleBase" id="RU361130"/>
    </source>
</evidence>
<dbReference type="NCBIfam" id="TIGR01130">
    <property type="entry name" value="ER_PDI_fam"/>
    <property type="match status" value="1"/>
</dbReference>
<feature type="region of interest" description="Disordered" evidence="15">
    <location>
        <begin position="549"/>
        <end position="578"/>
    </location>
</feature>
<feature type="region of interest" description="Disordered" evidence="15">
    <location>
        <begin position="24"/>
        <end position="87"/>
    </location>
</feature>
<comment type="similarity">
    <text evidence="3 13">Belongs to the protein disulfide isomerase family.</text>
</comment>
<keyword evidence="7 12" id="KW-1015">Disulfide bond</keyword>
<dbReference type="EMBL" id="JANJYJ010000006">
    <property type="protein sequence ID" value="KAK3206003.1"/>
    <property type="molecule type" value="Genomic_DNA"/>
</dbReference>
<dbReference type="InterPro" id="IPR036249">
    <property type="entry name" value="Thioredoxin-like_sf"/>
</dbReference>
<comment type="subcellular location">
    <subcellularLocation>
        <location evidence="2">Endoplasmic reticulum lumen</location>
    </subcellularLocation>
</comment>
<evidence type="ECO:0000256" key="2">
    <source>
        <dbReference type="ARBA" id="ARBA00004319"/>
    </source>
</evidence>
<evidence type="ECO:0000313" key="18">
    <source>
        <dbReference type="Proteomes" id="UP001281410"/>
    </source>
</evidence>
<keyword evidence="5" id="KW-0677">Repeat</keyword>
<dbReference type="CDD" id="cd02961">
    <property type="entry name" value="PDI_a_family"/>
    <property type="match status" value="1"/>
</dbReference>
<evidence type="ECO:0000256" key="1">
    <source>
        <dbReference type="ARBA" id="ARBA00001182"/>
    </source>
</evidence>
<keyword evidence="10 12" id="KW-0676">Redox-active center</keyword>
<evidence type="ECO:0000256" key="10">
    <source>
        <dbReference type="ARBA" id="ARBA00023284"/>
    </source>
</evidence>
<evidence type="ECO:0000256" key="4">
    <source>
        <dbReference type="ARBA" id="ARBA00022729"/>
    </source>
</evidence>
<feature type="compositionally biased region" description="Basic and acidic residues" evidence="15">
    <location>
        <begin position="558"/>
        <end position="578"/>
    </location>
</feature>
<feature type="chain" id="PRO_5041781165" description="Protein disulfide-isomerase" evidence="14">
    <location>
        <begin position="26"/>
        <end position="578"/>
    </location>
</feature>
<keyword evidence="6" id="KW-0256">Endoplasmic reticulum</keyword>
<dbReference type="AlphaFoldDB" id="A0AAE0A9P2"/>
<feature type="disulfide bond" description="Redox-active" evidence="12">
    <location>
        <begin position="464"/>
        <end position="467"/>
    </location>
</feature>
<dbReference type="Pfam" id="PF13848">
    <property type="entry name" value="Thioredoxin_6"/>
    <property type="match status" value="1"/>
</dbReference>